<organism evidence="2">
    <name type="scientific">Chrysotila carterae</name>
    <name type="common">Marine alga</name>
    <name type="synonym">Syracosphaera carterae</name>
    <dbReference type="NCBI Taxonomy" id="13221"/>
    <lineage>
        <taxon>Eukaryota</taxon>
        <taxon>Haptista</taxon>
        <taxon>Haptophyta</taxon>
        <taxon>Prymnesiophyceae</taxon>
        <taxon>Isochrysidales</taxon>
        <taxon>Isochrysidaceae</taxon>
        <taxon>Chrysotila</taxon>
    </lineage>
</organism>
<dbReference type="AlphaFoldDB" id="A0A7S4B4V1"/>
<protein>
    <submittedName>
        <fullName evidence="2">Uncharacterized protein</fullName>
    </submittedName>
</protein>
<keyword evidence="1" id="KW-0472">Membrane</keyword>
<accession>A0A7S4B4V1</accession>
<reference evidence="2" key="1">
    <citation type="submission" date="2021-01" db="EMBL/GenBank/DDBJ databases">
        <authorList>
            <person name="Corre E."/>
            <person name="Pelletier E."/>
            <person name="Niang G."/>
            <person name="Scheremetjew M."/>
            <person name="Finn R."/>
            <person name="Kale V."/>
            <person name="Holt S."/>
            <person name="Cochrane G."/>
            <person name="Meng A."/>
            <person name="Brown T."/>
            <person name="Cohen L."/>
        </authorList>
    </citation>
    <scope>NUCLEOTIDE SEQUENCE</scope>
    <source>
        <strain evidence="2">CCMP645</strain>
    </source>
</reference>
<keyword evidence="1" id="KW-0812">Transmembrane</keyword>
<dbReference type="EMBL" id="HBIZ01011330">
    <property type="protein sequence ID" value="CAE0754157.1"/>
    <property type="molecule type" value="Transcribed_RNA"/>
</dbReference>
<sequence>MSNACVCNCTDTDDENFAEYAGLVLSFTQAASTAAVAAVGAIWSRRQRLAEQREATRIIIREACDGVNLPFAMEFFRNRGYVDPKGTQHPLSEADFQQASRPFYAAHRRKLHPRRHAVRLGVTRAAWGLFQVLSAKVRHPREPRHRACRSELLVFLESLRPCAHVLGASADAVLIGAFDPIASRLRLALSALAHFWSPSDGTFSPCTDEYREFLRSSYGGPEEWRLLCQTASRLGLAGRFTGPWDTAIAVDSTGSSLGAGAAPNISKAVKAVPDAAKVALL</sequence>
<keyword evidence="1" id="KW-1133">Transmembrane helix</keyword>
<proteinExistence type="predicted"/>
<feature type="transmembrane region" description="Helical" evidence="1">
    <location>
        <begin position="20"/>
        <end position="43"/>
    </location>
</feature>
<gene>
    <name evidence="2" type="ORF">PCAR00345_LOCUS6744</name>
</gene>
<name>A0A7S4B4V1_CHRCT</name>
<evidence type="ECO:0000313" key="2">
    <source>
        <dbReference type="EMBL" id="CAE0754157.1"/>
    </source>
</evidence>
<evidence type="ECO:0000256" key="1">
    <source>
        <dbReference type="SAM" id="Phobius"/>
    </source>
</evidence>